<name>A0A0K9Q2U0_ZOSMR</name>
<dbReference type="InterPro" id="IPR001279">
    <property type="entry name" value="Metallo-B-lactamas"/>
</dbReference>
<keyword evidence="5" id="KW-0269">Exonuclease</keyword>
<keyword evidence="2" id="KW-0479">Metal-binding</keyword>
<dbReference type="Pfam" id="PF12706">
    <property type="entry name" value="Lactamase_B_2"/>
    <property type="match status" value="1"/>
</dbReference>
<dbReference type="SUPFAM" id="SSF56281">
    <property type="entry name" value="Metallo-hydrolase/oxidoreductase"/>
    <property type="match status" value="1"/>
</dbReference>
<dbReference type="InterPro" id="IPR042173">
    <property type="entry name" value="RNase_J_2"/>
</dbReference>
<feature type="compositionally biased region" description="Polar residues" evidence="7">
    <location>
        <begin position="774"/>
        <end position="791"/>
    </location>
</feature>
<dbReference type="GO" id="GO:0009507">
    <property type="term" value="C:chloroplast"/>
    <property type="evidence" value="ECO:0000318"/>
    <property type="project" value="GO_Central"/>
</dbReference>
<feature type="compositionally biased region" description="Low complexity" evidence="7">
    <location>
        <begin position="38"/>
        <end position="47"/>
    </location>
</feature>
<feature type="compositionally biased region" description="Polar residues" evidence="7">
    <location>
        <begin position="699"/>
        <end position="709"/>
    </location>
</feature>
<dbReference type="STRING" id="29655.A0A0K9Q2U0"/>
<comment type="caution">
    <text evidence="9">The sequence shown here is derived from an EMBL/GenBank/DDBJ whole genome shotgun (WGS) entry which is preliminary data.</text>
</comment>
<evidence type="ECO:0000313" key="9">
    <source>
        <dbReference type="EMBL" id="KMZ75519.1"/>
    </source>
</evidence>
<reference evidence="10" key="1">
    <citation type="journal article" date="2016" name="Nature">
        <title>The genome of the seagrass Zostera marina reveals angiosperm adaptation to the sea.</title>
        <authorList>
            <person name="Olsen J.L."/>
            <person name="Rouze P."/>
            <person name="Verhelst B."/>
            <person name="Lin Y.-C."/>
            <person name="Bayer T."/>
            <person name="Collen J."/>
            <person name="Dattolo E."/>
            <person name="De Paoli E."/>
            <person name="Dittami S."/>
            <person name="Maumus F."/>
            <person name="Michel G."/>
            <person name="Kersting A."/>
            <person name="Lauritano C."/>
            <person name="Lohaus R."/>
            <person name="Toepel M."/>
            <person name="Tonon T."/>
            <person name="Vanneste K."/>
            <person name="Amirebrahimi M."/>
            <person name="Brakel J."/>
            <person name="Bostroem C."/>
            <person name="Chovatia M."/>
            <person name="Grimwood J."/>
            <person name="Jenkins J.W."/>
            <person name="Jueterbock A."/>
            <person name="Mraz A."/>
            <person name="Stam W.T."/>
            <person name="Tice H."/>
            <person name="Bornberg-Bauer E."/>
            <person name="Green P.J."/>
            <person name="Pearson G.A."/>
            <person name="Procaccini G."/>
            <person name="Duarte C.M."/>
            <person name="Schmutz J."/>
            <person name="Reusch T.B.H."/>
            <person name="Van de Peer Y."/>
        </authorList>
    </citation>
    <scope>NUCLEOTIDE SEQUENCE [LARGE SCALE GENOMIC DNA]</scope>
    <source>
        <strain evidence="10">cv. Finnish</strain>
    </source>
</reference>
<evidence type="ECO:0000256" key="5">
    <source>
        <dbReference type="ARBA" id="ARBA00022839"/>
    </source>
</evidence>
<dbReference type="GO" id="GO:0004532">
    <property type="term" value="F:RNA exonuclease activity"/>
    <property type="evidence" value="ECO:0000318"/>
    <property type="project" value="GO_Central"/>
</dbReference>
<sequence length="891" mass="99099">MMVSLTSIPHICPCRRLARRPVVLRSSSVSISTSSSIFSSVAPPSISNGDRRSRTPRRRTRKIDGPQKSMEDSVKRKMEQFYEGSDGPPLRVIPIGGLGEIGMNCMLVGNYDRYILVDAGIMFPDFDELGVQKIIPDTTFIKRWSHKIEAIVITHGHEDHIGALPWVIPALDSNTPIFASSFTMQLIKRRLKEFGIFVHSRLKVFNVRKKFVAGPFEIEPIRVTHSIPDCSGLVLRCDDGTILHTGDWKIDESPLDGKSFDRETLEQLSKEGVTLMMSDSTNVLSPGRSVSETVVADSLLRNISACKGRVITTQFASNIHRLGSVKAAADATGRKLVFVGMSLRTYLEAAFKDGKAPMDPSTLVKIEDIDAYAPKDLLIVTTGSQAEPRAALNLASFGSSHSLKLGKDDVILYSAKVIPGNETRVMKMLNRVTDLGSTIVMGKNEFLHTSGHAYYDELDEVLKIVKPQHFLPIHGELLFLKEHELLGKSTGIQHTTVIKNGEMLGVSHLRNRRVLSNGFVSLGKESFQLMYSDGDKAFGTSAELRIDERLRIASDGIVVVSMEINRPQNGDNVSETCIKGKIRITTRCLWLDKGKVLDALHKAANTALSSCHINSPLSHIERTVSEVLRKMVRKYSSKRPEVIAVAIENTIGILAEELRTRLSGESEKSDVGSDLQMTNQGSVKSVKNPKKKSNKDLSENASNDTTNTDVYADDTQVQLLPEDDMVSNSELESVSSKSNNFWESFMLPSAAEIIRNESSSGVRGDLKDDKYKKNTSNGLPDLLSTSSQVETSKPAKRKKWKPKEVKKLIKMRGELENTFKTVKGRMILWEEISIFLMNHGIERSPAQCKSLWSSLVQKYKESQNDEKIQITWPYFEAMHGVLSMDDEDATK</sequence>
<dbReference type="SMART" id="SM00849">
    <property type="entry name" value="Lactamase_B"/>
    <property type="match status" value="1"/>
</dbReference>
<proteinExistence type="predicted"/>
<feature type="region of interest" description="Disordered" evidence="7">
    <location>
        <begin position="664"/>
        <end position="713"/>
    </location>
</feature>
<organism evidence="9 10">
    <name type="scientific">Zostera marina</name>
    <name type="common">Eelgrass</name>
    <dbReference type="NCBI Taxonomy" id="29655"/>
    <lineage>
        <taxon>Eukaryota</taxon>
        <taxon>Viridiplantae</taxon>
        <taxon>Streptophyta</taxon>
        <taxon>Embryophyta</taxon>
        <taxon>Tracheophyta</taxon>
        <taxon>Spermatophyta</taxon>
        <taxon>Magnoliopsida</taxon>
        <taxon>Liliopsida</taxon>
        <taxon>Zosteraceae</taxon>
        <taxon>Zostera</taxon>
    </lineage>
</organism>
<keyword evidence="4" id="KW-0862">Zinc</keyword>
<feature type="region of interest" description="Disordered" evidence="7">
    <location>
        <begin position="759"/>
        <end position="801"/>
    </location>
</feature>
<dbReference type="GO" id="GO:0004521">
    <property type="term" value="F:RNA endonuclease activity"/>
    <property type="evidence" value="ECO:0000318"/>
    <property type="project" value="GO_Central"/>
</dbReference>
<dbReference type="Pfam" id="PF13837">
    <property type="entry name" value="Myb_DNA-bind_4"/>
    <property type="match status" value="1"/>
</dbReference>
<evidence type="ECO:0000256" key="3">
    <source>
        <dbReference type="ARBA" id="ARBA00022801"/>
    </source>
</evidence>
<feature type="compositionally biased region" description="Basic and acidic residues" evidence="7">
    <location>
        <begin position="62"/>
        <end position="73"/>
    </location>
</feature>
<protein>
    <submittedName>
        <fullName evidence="9">Metallo-beta-lactamase family protein</fullName>
    </submittedName>
</protein>
<dbReference type="InterPro" id="IPR011108">
    <property type="entry name" value="RMMBL"/>
</dbReference>
<keyword evidence="10" id="KW-1185">Reference proteome</keyword>
<dbReference type="CDD" id="cd12203">
    <property type="entry name" value="GT1"/>
    <property type="match status" value="1"/>
</dbReference>
<dbReference type="InterPro" id="IPR055132">
    <property type="entry name" value="RNase_J_b_CASP"/>
</dbReference>
<dbReference type="EMBL" id="LFYR01000158">
    <property type="protein sequence ID" value="KMZ75519.1"/>
    <property type="molecule type" value="Genomic_DNA"/>
</dbReference>
<evidence type="ECO:0000256" key="7">
    <source>
        <dbReference type="SAM" id="MobiDB-lite"/>
    </source>
</evidence>
<dbReference type="AlphaFoldDB" id="A0A0K9Q2U0"/>
<evidence type="ECO:0000256" key="4">
    <source>
        <dbReference type="ARBA" id="ARBA00022833"/>
    </source>
</evidence>
<dbReference type="Proteomes" id="UP000036987">
    <property type="component" value="Unassembled WGS sequence"/>
</dbReference>
<dbReference type="GO" id="GO:0006397">
    <property type="term" value="P:mRNA processing"/>
    <property type="evidence" value="ECO:0000318"/>
    <property type="project" value="GO_Central"/>
</dbReference>
<dbReference type="GO" id="GO:0003723">
    <property type="term" value="F:RNA binding"/>
    <property type="evidence" value="ECO:0007669"/>
    <property type="project" value="UniProtKB-KW"/>
</dbReference>
<dbReference type="Gene3D" id="3.10.20.580">
    <property type="match status" value="1"/>
</dbReference>
<dbReference type="PANTHER" id="PTHR43694:SF1">
    <property type="entry name" value="RIBONUCLEASE J"/>
    <property type="match status" value="1"/>
</dbReference>
<dbReference type="CDD" id="cd07714">
    <property type="entry name" value="RNaseJ_MBL-fold"/>
    <property type="match status" value="1"/>
</dbReference>
<keyword evidence="6" id="KW-0694">RNA-binding</keyword>
<dbReference type="GO" id="GO:0046872">
    <property type="term" value="F:metal ion binding"/>
    <property type="evidence" value="ECO:0007669"/>
    <property type="project" value="UniProtKB-KW"/>
</dbReference>
<evidence type="ECO:0000256" key="2">
    <source>
        <dbReference type="ARBA" id="ARBA00022723"/>
    </source>
</evidence>
<dbReference type="Gene3D" id="1.10.10.60">
    <property type="entry name" value="Homeodomain-like"/>
    <property type="match status" value="1"/>
</dbReference>
<dbReference type="InterPro" id="IPR001005">
    <property type="entry name" value="SANT/Myb"/>
</dbReference>
<gene>
    <name evidence="9" type="ORF">ZOSMA_113G00030</name>
</gene>
<keyword evidence="1" id="KW-0540">Nuclease</keyword>
<dbReference type="GO" id="GO:0006364">
    <property type="term" value="P:rRNA processing"/>
    <property type="evidence" value="ECO:0000318"/>
    <property type="project" value="GO_Central"/>
</dbReference>
<keyword evidence="3" id="KW-0378">Hydrolase</keyword>
<accession>A0A0K9Q2U0</accession>
<dbReference type="Gene3D" id="3.40.50.10710">
    <property type="entry name" value="Metallo-hydrolase/oxidoreductase"/>
    <property type="match status" value="1"/>
</dbReference>
<dbReference type="InterPro" id="IPR044822">
    <property type="entry name" value="Myb_DNA-bind_4"/>
</dbReference>
<evidence type="ECO:0000256" key="1">
    <source>
        <dbReference type="ARBA" id="ARBA00022722"/>
    </source>
</evidence>
<dbReference type="InterPro" id="IPR036866">
    <property type="entry name" value="RibonucZ/Hydroxyglut_hydro"/>
</dbReference>
<feature type="domain" description="Myb-like" evidence="8">
    <location>
        <begin position="792"/>
        <end position="856"/>
    </location>
</feature>
<dbReference type="OrthoDB" id="17458at2759"/>
<feature type="region of interest" description="Disordered" evidence="7">
    <location>
        <begin position="38"/>
        <end position="73"/>
    </location>
</feature>
<dbReference type="Pfam" id="PF22505">
    <property type="entry name" value="RNase_J_b_CASP"/>
    <property type="match status" value="1"/>
</dbReference>
<evidence type="ECO:0000313" key="10">
    <source>
        <dbReference type="Proteomes" id="UP000036987"/>
    </source>
</evidence>
<dbReference type="PROSITE" id="PS50090">
    <property type="entry name" value="MYB_LIKE"/>
    <property type="match status" value="1"/>
</dbReference>
<dbReference type="PANTHER" id="PTHR43694">
    <property type="entry name" value="RIBONUCLEASE J"/>
    <property type="match status" value="1"/>
</dbReference>
<evidence type="ECO:0000259" key="8">
    <source>
        <dbReference type="PROSITE" id="PS50090"/>
    </source>
</evidence>
<dbReference type="Gene3D" id="3.60.15.10">
    <property type="entry name" value="Ribonuclease Z/Hydroxyacylglutathione hydrolase-like"/>
    <property type="match status" value="1"/>
</dbReference>
<dbReference type="OMA" id="INCPLPH"/>
<evidence type="ECO:0000256" key="6">
    <source>
        <dbReference type="ARBA" id="ARBA00022884"/>
    </source>
</evidence>
<dbReference type="GO" id="GO:0008409">
    <property type="term" value="F:5'-3' exonuclease activity"/>
    <property type="evidence" value="ECO:0000318"/>
    <property type="project" value="GO_Central"/>
</dbReference>
<dbReference type="Pfam" id="PF07521">
    <property type="entry name" value="RMMBL"/>
    <property type="match status" value="1"/>
</dbReference>